<dbReference type="AlphaFoldDB" id="A0A2P2PK68"/>
<organism evidence="1">
    <name type="scientific">Rhizophora mucronata</name>
    <name type="common">Asiatic mangrove</name>
    <dbReference type="NCBI Taxonomy" id="61149"/>
    <lineage>
        <taxon>Eukaryota</taxon>
        <taxon>Viridiplantae</taxon>
        <taxon>Streptophyta</taxon>
        <taxon>Embryophyta</taxon>
        <taxon>Tracheophyta</taxon>
        <taxon>Spermatophyta</taxon>
        <taxon>Magnoliopsida</taxon>
        <taxon>eudicotyledons</taxon>
        <taxon>Gunneridae</taxon>
        <taxon>Pentapetalae</taxon>
        <taxon>rosids</taxon>
        <taxon>fabids</taxon>
        <taxon>Malpighiales</taxon>
        <taxon>Rhizophoraceae</taxon>
        <taxon>Rhizophora</taxon>
    </lineage>
</organism>
<proteinExistence type="predicted"/>
<dbReference type="EMBL" id="GGEC01074660">
    <property type="protein sequence ID" value="MBX55144.1"/>
    <property type="molecule type" value="Transcribed_RNA"/>
</dbReference>
<name>A0A2P2PK68_RHIMU</name>
<evidence type="ECO:0000313" key="1">
    <source>
        <dbReference type="EMBL" id="MBX55144.1"/>
    </source>
</evidence>
<reference evidence="1" key="1">
    <citation type="submission" date="2018-02" db="EMBL/GenBank/DDBJ databases">
        <title>Rhizophora mucronata_Transcriptome.</title>
        <authorList>
            <person name="Meera S.P."/>
            <person name="Sreeshan A."/>
            <person name="Augustine A."/>
        </authorList>
    </citation>
    <scope>NUCLEOTIDE SEQUENCE</scope>
    <source>
        <tissue evidence="1">Leaf</tissue>
    </source>
</reference>
<protein>
    <submittedName>
        <fullName evidence="1">Uncharacterized protein</fullName>
    </submittedName>
</protein>
<accession>A0A2P2PK68</accession>
<sequence length="18" mass="2050">MGLDFINTFHGDSPWAKN</sequence>